<evidence type="ECO:0000313" key="3">
    <source>
        <dbReference type="Proteomes" id="UP000245683"/>
    </source>
</evidence>
<evidence type="ECO:0000256" key="1">
    <source>
        <dbReference type="SAM" id="Phobius"/>
    </source>
</evidence>
<evidence type="ECO:0000313" key="2">
    <source>
        <dbReference type="EMBL" id="PWU44149.1"/>
    </source>
</evidence>
<keyword evidence="1" id="KW-1133">Transmembrane helix</keyword>
<keyword evidence="1" id="KW-0812">Transmembrane</keyword>
<name>A0A317JTW0_9ACTN</name>
<organism evidence="2 3">
    <name type="scientific">Micromonospora globispora</name>
    <dbReference type="NCBI Taxonomy" id="1450148"/>
    <lineage>
        <taxon>Bacteria</taxon>
        <taxon>Bacillati</taxon>
        <taxon>Actinomycetota</taxon>
        <taxon>Actinomycetes</taxon>
        <taxon>Micromonosporales</taxon>
        <taxon>Micromonosporaceae</taxon>
        <taxon>Micromonospora</taxon>
    </lineage>
</organism>
<feature type="transmembrane region" description="Helical" evidence="1">
    <location>
        <begin position="105"/>
        <end position="124"/>
    </location>
</feature>
<protein>
    <submittedName>
        <fullName evidence="2">Uncharacterized protein</fullName>
    </submittedName>
</protein>
<reference evidence="3" key="1">
    <citation type="submission" date="2018-05" db="EMBL/GenBank/DDBJ databases">
        <title>Micromonospora globispora sp. nov. and Micromonospora rugosa sp. nov., isolated from marine sediment.</title>
        <authorList>
            <person name="Carro L."/>
            <person name="Aysel V."/>
            <person name="Cetin D."/>
            <person name="Igual J.M."/>
            <person name="Klenk H.-P."/>
            <person name="Trujillo M.E."/>
            <person name="Sahin N."/>
        </authorList>
    </citation>
    <scope>NUCLEOTIDE SEQUENCE [LARGE SCALE GENOMIC DNA]</scope>
    <source>
        <strain evidence="3">S2904</strain>
    </source>
</reference>
<dbReference type="RefSeq" id="WP_109947433.1">
    <property type="nucleotide sequence ID" value="NZ_QGSU01000279.1"/>
</dbReference>
<sequence>MVKPPGRYAALIPGLVVGGAVLLFALFTYGRAICLDAYGTTTGAEVVAVRDSRPFTVTVRPDDTGRPVKLWARSGSFEVGDTLTVTRWGGLVKDSRAFAPDETPWLAGFGAVTVAGQLFATYRIRRRAREGELYGS</sequence>
<dbReference type="Proteomes" id="UP000245683">
    <property type="component" value="Unassembled WGS sequence"/>
</dbReference>
<comment type="caution">
    <text evidence="2">The sequence shown here is derived from an EMBL/GenBank/DDBJ whole genome shotgun (WGS) entry which is preliminary data.</text>
</comment>
<gene>
    <name evidence="2" type="ORF">DLJ46_27410</name>
</gene>
<proteinExistence type="predicted"/>
<dbReference type="AlphaFoldDB" id="A0A317JTW0"/>
<accession>A0A317JTW0</accession>
<dbReference type="EMBL" id="QGSV01000352">
    <property type="protein sequence ID" value="PWU44149.1"/>
    <property type="molecule type" value="Genomic_DNA"/>
</dbReference>
<keyword evidence="1" id="KW-0472">Membrane</keyword>
<keyword evidence="3" id="KW-1185">Reference proteome</keyword>